<proteinExistence type="predicted"/>
<evidence type="ECO:0000256" key="2">
    <source>
        <dbReference type="SAM" id="Phobius"/>
    </source>
</evidence>
<evidence type="ECO:0000313" key="8">
    <source>
        <dbReference type="Proteomes" id="UP000663829"/>
    </source>
</evidence>
<keyword evidence="2" id="KW-0812">Transmembrane</keyword>
<dbReference type="OrthoDB" id="25826at2759"/>
<comment type="cofactor">
    <cofactor evidence="1">
        <name>FMN</name>
        <dbReference type="ChEBI" id="CHEBI:58210"/>
    </cofactor>
</comment>
<dbReference type="PANTHER" id="PTHR10578:SF149">
    <property type="entry name" value="2-HYDROXYACID OXIDASE 2"/>
    <property type="match status" value="1"/>
</dbReference>
<dbReference type="GO" id="GO:0016491">
    <property type="term" value="F:oxidoreductase activity"/>
    <property type="evidence" value="ECO:0007669"/>
    <property type="project" value="InterPro"/>
</dbReference>
<sequence>MPPILSQAHNIYLLTIGTVSLYFVIKYYRKKRFEREERTSGYLQCQSLDDFELLAKKLLPSHRFNYFKYQAGYGCTYQACREYFNRHFRIISKVLTDVSQISLQTTIFGHVYDNPIMIAPTAFHCVAHDDEEWGTTQGAAIAKSVYIYNWILSTVVMDNILKTMGGI</sequence>
<accession>A0A815D392</accession>
<organism evidence="5 8">
    <name type="scientific">Didymodactylos carnosus</name>
    <dbReference type="NCBI Taxonomy" id="1234261"/>
    <lineage>
        <taxon>Eukaryota</taxon>
        <taxon>Metazoa</taxon>
        <taxon>Spiralia</taxon>
        <taxon>Gnathifera</taxon>
        <taxon>Rotifera</taxon>
        <taxon>Eurotatoria</taxon>
        <taxon>Bdelloidea</taxon>
        <taxon>Philodinida</taxon>
        <taxon>Philodinidae</taxon>
        <taxon>Didymodactylos</taxon>
    </lineage>
</organism>
<dbReference type="Proteomes" id="UP000681722">
    <property type="component" value="Unassembled WGS sequence"/>
</dbReference>
<keyword evidence="2" id="KW-1133">Transmembrane helix</keyword>
<feature type="domain" description="FMN-dependent dehydrogenase" evidence="3">
    <location>
        <begin position="55"/>
        <end position="149"/>
    </location>
</feature>
<dbReference type="Proteomes" id="UP000677228">
    <property type="component" value="Unassembled WGS sequence"/>
</dbReference>
<feature type="transmembrane region" description="Helical" evidence="2">
    <location>
        <begin position="12"/>
        <end position="28"/>
    </location>
</feature>
<dbReference type="InterPro" id="IPR013785">
    <property type="entry name" value="Aldolase_TIM"/>
</dbReference>
<dbReference type="PANTHER" id="PTHR10578">
    <property type="entry name" value="S -2-HYDROXY-ACID OXIDASE-RELATED"/>
    <property type="match status" value="1"/>
</dbReference>
<evidence type="ECO:0000259" key="3">
    <source>
        <dbReference type="Pfam" id="PF01070"/>
    </source>
</evidence>
<dbReference type="Pfam" id="PF01070">
    <property type="entry name" value="FMN_dh"/>
    <property type="match status" value="1"/>
</dbReference>
<evidence type="ECO:0000313" key="4">
    <source>
        <dbReference type="EMBL" id="CAF1092211.1"/>
    </source>
</evidence>
<evidence type="ECO:0000313" key="7">
    <source>
        <dbReference type="EMBL" id="CAF4098462.1"/>
    </source>
</evidence>
<dbReference type="EMBL" id="CAJNOQ010012086">
    <property type="protein sequence ID" value="CAF1291673.1"/>
    <property type="molecule type" value="Genomic_DNA"/>
</dbReference>
<protein>
    <recommendedName>
        <fullName evidence="3">FMN-dependent dehydrogenase domain-containing protein</fullName>
    </recommendedName>
</protein>
<dbReference type="EMBL" id="CAJOBA010009549">
    <property type="protein sequence ID" value="CAF3853728.1"/>
    <property type="molecule type" value="Genomic_DNA"/>
</dbReference>
<dbReference type="SUPFAM" id="SSF51395">
    <property type="entry name" value="FMN-linked oxidoreductases"/>
    <property type="match status" value="1"/>
</dbReference>
<dbReference type="Proteomes" id="UP000682733">
    <property type="component" value="Unassembled WGS sequence"/>
</dbReference>
<dbReference type="InterPro" id="IPR000262">
    <property type="entry name" value="FMN-dep_DH"/>
</dbReference>
<reference evidence="5" key="1">
    <citation type="submission" date="2021-02" db="EMBL/GenBank/DDBJ databases">
        <authorList>
            <person name="Nowell W R."/>
        </authorList>
    </citation>
    <scope>NUCLEOTIDE SEQUENCE</scope>
</reference>
<dbReference type="Gene3D" id="3.20.20.70">
    <property type="entry name" value="Aldolase class I"/>
    <property type="match status" value="1"/>
</dbReference>
<keyword evidence="2" id="KW-0472">Membrane</keyword>
<dbReference type="Proteomes" id="UP000663829">
    <property type="component" value="Unassembled WGS sequence"/>
</dbReference>
<keyword evidence="8" id="KW-1185">Reference proteome</keyword>
<comment type="caution">
    <text evidence="5">The sequence shown here is derived from an EMBL/GenBank/DDBJ whole genome shotgun (WGS) entry which is preliminary data.</text>
</comment>
<name>A0A815D392_9BILA</name>
<evidence type="ECO:0000313" key="6">
    <source>
        <dbReference type="EMBL" id="CAF3853728.1"/>
    </source>
</evidence>
<gene>
    <name evidence="5" type="ORF">GPM918_LOCUS28069</name>
    <name evidence="4" type="ORF">OVA965_LOCUS18871</name>
    <name evidence="7" type="ORF">SRO942_LOCUS28522</name>
    <name evidence="6" type="ORF">TMI583_LOCUS18884</name>
</gene>
<evidence type="ECO:0000256" key="1">
    <source>
        <dbReference type="ARBA" id="ARBA00001917"/>
    </source>
</evidence>
<dbReference type="EMBL" id="CAJOBC010033100">
    <property type="protein sequence ID" value="CAF4098462.1"/>
    <property type="molecule type" value="Genomic_DNA"/>
</dbReference>
<dbReference type="AlphaFoldDB" id="A0A815D392"/>
<evidence type="ECO:0000313" key="5">
    <source>
        <dbReference type="EMBL" id="CAF1291673.1"/>
    </source>
</evidence>
<dbReference type="EMBL" id="CAJNOK010009530">
    <property type="protein sequence ID" value="CAF1092211.1"/>
    <property type="molecule type" value="Genomic_DNA"/>
</dbReference>